<dbReference type="OrthoDB" id="767933at2759"/>
<feature type="compositionally biased region" description="Basic and acidic residues" evidence="1">
    <location>
        <begin position="190"/>
        <end position="203"/>
    </location>
</feature>
<reference evidence="2 3" key="1">
    <citation type="journal article" date="2017" name="Nature">
        <title>The Apostasia genome and the evolution of orchids.</title>
        <authorList>
            <person name="Zhang G.Q."/>
            <person name="Liu K.W."/>
            <person name="Li Z."/>
            <person name="Lohaus R."/>
            <person name="Hsiao Y.Y."/>
            <person name="Niu S.C."/>
            <person name="Wang J.Y."/>
            <person name="Lin Y.C."/>
            <person name="Xu Q."/>
            <person name="Chen L.J."/>
            <person name="Yoshida K."/>
            <person name="Fujiwara S."/>
            <person name="Wang Z.W."/>
            <person name="Zhang Y.Q."/>
            <person name="Mitsuda N."/>
            <person name="Wang M."/>
            <person name="Liu G.H."/>
            <person name="Pecoraro L."/>
            <person name="Huang H.X."/>
            <person name="Xiao X.J."/>
            <person name="Lin M."/>
            <person name="Wu X.Y."/>
            <person name="Wu W.L."/>
            <person name="Chen Y.Y."/>
            <person name="Chang S.B."/>
            <person name="Sakamoto S."/>
            <person name="Ohme-Takagi M."/>
            <person name="Yagi M."/>
            <person name="Zeng S.J."/>
            <person name="Shen C.Y."/>
            <person name="Yeh C.M."/>
            <person name="Luo Y.B."/>
            <person name="Tsai W.C."/>
            <person name="Van de Peer Y."/>
            <person name="Liu Z.J."/>
        </authorList>
    </citation>
    <scope>NUCLEOTIDE SEQUENCE [LARGE SCALE GENOMIC DNA]</scope>
    <source>
        <strain evidence="3">cv. Shenzhen</strain>
        <tissue evidence="2">Stem</tissue>
    </source>
</reference>
<dbReference type="PANTHER" id="PTHR31008">
    <property type="entry name" value="COP1-INTERACTING PROTEIN-RELATED"/>
    <property type="match status" value="1"/>
</dbReference>
<dbReference type="EMBL" id="KZ452015">
    <property type="protein sequence ID" value="PKA50937.1"/>
    <property type="molecule type" value="Genomic_DNA"/>
</dbReference>
<evidence type="ECO:0000313" key="3">
    <source>
        <dbReference type="Proteomes" id="UP000236161"/>
    </source>
</evidence>
<feature type="region of interest" description="Disordered" evidence="1">
    <location>
        <begin position="280"/>
        <end position="315"/>
    </location>
</feature>
<accession>A0A2I0A5X0</accession>
<dbReference type="Proteomes" id="UP000236161">
    <property type="component" value="Unassembled WGS sequence"/>
</dbReference>
<name>A0A2I0A5X0_9ASPA</name>
<feature type="region of interest" description="Disordered" evidence="1">
    <location>
        <begin position="101"/>
        <end position="222"/>
    </location>
</feature>
<protein>
    <submittedName>
        <fullName evidence="2">Uncharacterized protein</fullName>
    </submittedName>
</protein>
<evidence type="ECO:0000256" key="1">
    <source>
        <dbReference type="SAM" id="MobiDB-lite"/>
    </source>
</evidence>
<organism evidence="2 3">
    <name type="scientific">Apostasia shenzhenica</name>
    <dbReference type="NCBI Taxonomy" id="1088818"/>
    <lineage>
        <taxon>Eukaryota</taxon>
        <taxon>Viridiplantae</taxon>
        <taxon>Streptophyta</taxon>
        <taxon>Embryophyta</taxon>
        <taxon>Tracheophyta</taxon>
        <taxon>Spermatophyta</taxon>
        <taxon>Magnoliopsida</taxon>
        <taxon>Liliopsida</taxon>
        <taxon>Asparagales</taxon>
        <taxon>Orchidaceae</taxon>
        <taxon>Apostasioideae</taxon>
        <taxon>Apostasia</taxon>
    </lineage>
</organism>
<evidence type="ECO:0000313" key="2">
    <source>
        <dbReference type="EMBL" id="PKA50937.1"/>
    </source>
</evidence>
<keyword evidence="3" id="KW-1185">Reference proteome</keyword>
<dbReference type="PANTHER" id="PTHR31008:SF15">
    <property type="entry name" value="GPI-ANCHORED ADHESIN-LIKE PROTEIN"/>
    <property type="match status" value="1"/>
</dbReference>
<feature type="compositionally biased region" description="Low complexity" evidence="1">
    <location>
        <begin position="137"/>
        <end position="148"/>
    </location>
</feature>
<dbReference type="AlphaFoldDB" id="A0A2I0A5X0"/>
<sequence>MEVCSPRALKLKQELLLKAEELERLIAIYKLSVCSDGMTTASGGSELLERRGQFYDIYMQKREKKLREEWRAKGAEKEADLKEKMESLASISSLIGSKEKKPKLLKRENPQYKAESNVAISGRAHSTQIEARKHSSIRTSSYSTSSEATDSKPAIRPSSLAPQRKENAKPSTGFSSETINQERSFLRSRSSTEKMSSLRDIKAGRPQSLRRNSASLGEPKDFMPLSADKANFMRISKASEASISEEDQLEESMEAKGSRKLWLSEEPWYERSAQRAASDFDDAANLGSQTGRVRKKWGSVERPFQSPDSSNQPFMDVTKGIRRLLKFGKKSRDIETEYSKEDGYHASLHSFSRIGRS</sequence>
<proteinExistence type="predicted"/>
<feature type="compositionally biased region" description="Polar residues" evidence="1">
    <location>
        <begin position="169"/>
        <end position="189"/>
    </location>
</feature>
<gene>
    <name evidence="2" type="ORF">AXF42_Ash007593</name>
</gene>